<evidence type="ECO:0000256" key="1">
    <source>
        <dbReference type="ARBA" id="ARBA00000928"/>
    </source>
</evidence>
<protein>
    <recommendedName>
        <fullName evidence="8">Ribonuclease P/MRP protein subunit POP5</fullName>
        <ecNumber evidence="4">3.1.26.5</ecNumber>
    </recommendedName>
</protein>
<sequence length="198" mass="21947">MVRIKERYLLVNIVYPEAAKDRSKSNLPDLLVYNQPTTNNCNGRTIHHAIKAEVANLFGDYGAGAVERSLRVGPSVLTNAVVKYLSNATSTCILQCSREHYRLVWAALTMMDCVPTKYGSGDPCVFRVVRVSGTIKKVEEEAIRRAKQLILAAKDEMAGKESDALNSLFGSKNSVNEVTMVDVDDDPDSENEDFEEND</sequence>
<dbReference type="InterPro" id="IPR038085">
    <property type="entry name" value="Rnp2-like_sf"/>
</dbReference>
<dbReference type="EC" id="3.1.26.5" evidence="4"/>
<comment type="function">
    <text evidence="9">Component of ribonuclease P, a protein complex that generates mature tRNA molecules by cleaving their 5'-ends. Also a component of RNase MRP, which cleaves pre-rRNA sequences.</text>
</comment>
<dbReference type="PANTHER" id="PTHR15441">
    <property type="entry name" value="RIBONUCLEASE P PROTEIN SUBUNIT P14"/>
    <property type="match status" value="1"/>
</dbReference>
<keyword evidence="10" id="KW-0175">Coiled coil</keyword>
<dbReference type="GO" id="GO:0030681">
    <property type="term" value="C:multimeric ribonuclease P complex"/>
    <property type="evidence" value="ECO:0007669"/>
    <property type="project" value="TreeGrafter"/>
</dbReference>
<accession>A0A423X1L1</accession>
<dbReference type="GO" id="GO:0033204">
    <property type="term" value="F:ribonuclease P RNA binding"/>
    <property type="evidence" value="ECO:0007669"/>
    <property type="project" value="TreeGrafter"/>
</dbReference>
<dbReference type="OrthoDB" id="24745at2759"/>
<evidence type="ECO:0000313" key="11">
    <source>
        <dbReference type="EMBL" id="ROW09766.1"/>
    </source>
</evidence>
<evidence type="ECO:0000256" key="3">
    <source>
        <dbReference type="ARBA" id="ARBA00010800"/>
    </source>
</evidence>
<dbReference type="InterPro" id="IPR002759">
    <property type="entry name" value="Pop5/Rpp14/Rnp2-like"/>
</dbReference>
<feature type="coiled-coil region" evidence="10">
    <location>
        <begin position="136"/>
        <end position="163"/>
    </location>
</feature>
<dbReference type="Proteomes" id="UP000283895">
    <property type="component" value="Unassembled WGS sequence"/>
</dbReference>
<dbReference type="STRING" id="356882.A0A423X1L1"/>
<dbReference type="EMBL" id="LKEA01000004">
    <property type="protein sequence ID" value="ROW09766.1"/>
    <property type="molecule type" value="Genomic_DNA"/>
</dbReference>
<dbReference type="SUPFAM" id="SSF160350">
    <property type="entry name" value="Rnp2-like"/>
    <property type="match status" value="1"/>
</dbReference>
<keyword evidence="7" id="KW-0539">Nucleus</keyword>
<evidence type="ECO:0000256" key="8">
    <source>
        <dbReference type="ARBA" id="ARBA00044198"/>
    </source>
</evidence>
<evidence type="ECO:0000256" key="5">
    <source>
        <dbReference type="ARBA" id="ARBA00022694"/>
    </source>
</evidence>
<name>A0A423X1L1_9PEZI</name>
<dbReference type="FunFam" id="3.30.70.3250:FF:000004">
    <property type="entry name" value="Ribonuclease P/MRP protein subunit POP5"/>
    <property type="match status" value="1"/>
</dbReference>
<keyword evidence="6" id="KW-0378">Hydrolase</keyword>
<comment type="caution">
    <text evidence="11">The sequence shown here is derived from an EMBL/GenBank/DDBJ whole genome shotgun (WGS) entry which is preliminary data.</text>
</comment>
<reference evidence="11 12" key="1">
    <citation type="submission" date="2015-09" db="EMBL/GenBank/DDBJ databases">
        <title>Host preference determinants of Valsa canker pathogens revealed by comparative genomics.</title>
        <authorList>
            <person name="Yin Z."/>
            <person name="Huang L."/>
        </authorList>
    </citation>
    <scope>NUCLEOTIDE SEQUENCE [LARGE SCALE GENOMIC DNA]</scope>
    <source>
        <strain evidence="11 12">03-1</strain>
    </source>
</reference>
<comment type="similarity">
    <text evidence="3">Belongs to the eukaryotic/archaeal RNase P protein component 2 family.</text>
</comment>
<evidence type="ECO:0000256" key="7">
    <source>
        <dbReference type="ARBA" id="ARBA00023242"/>
    </source>
</evidence>
<dbReference type="GO" id="GO:0001682">
    <property type="term" value="P:tRNA 5'-leader removal"/>
    <property type="evidence" value="ECO:0007669"/>
    <property type="project" value="InterPro"/>
</dbReference>
<proteinExistence type="inferred from homology"/>
<dbReference type="GO" id="GO:0005730">
    <property type="term" value="C:nucleolus"/>
    <property type="evidence" value="ECO:0007669"/>
    <property type="project" value="TreeGrafter"/>
</dbReference>
<evidence type="ECO:0000256" key="10">
    <source>
        <dbReference type="SAM" id="Coils"/>
    </source>
</evidence>
<evidence type="ECO:0000256" key="2">
    <source>
        <dbReference type="ARBA" id="ARBA00004123"/>
    </source>
</evidence>
<keyword evidence="5" id="KW-0819">tRNA processing</keyword>
<dbReference type="GO" id="GO:0000460">
    <property type="term" value="P:maturation of 5.8S rRNA"/>
    <property type="evidence" value="ECO:0007669"/>
    <property type="project" value="UniProtKB-ARBA"/>
</dbReference>
<evidence type="ECO:0000256" key="9">
    <source>
        <dbReference type="ARBA" id="ARBA00055200"/>
    </source>
</evidence>
<dbReference type="AlphaFoldDB" id="A0A423X1L1"/>
<dbReference type="Gene3D" id="3.30.70.3250">
    <property type="entry name" value="Ribonuclease P, Pop5 subunit"/>
    <property type="match status" value="1"/>
</dbReference>
<organism evidence="11 12">
    <name type="scientific">Cytospora schulzeri</name>
    <dbReference type="NCBI Taxonomy" id="448051"/>
    <lineage>
        <taxon>Eukaryota</taxon>
        <taxon>Fungi</taxon>
        <taxon>Dikarya</taxon>
        <taxon>Ascomycota</taxon>
        <taxon>Pezizomycotina</taxon>
        <taxon>Sordariomycetes</taxon>
        <taxon>Sordariomycetidae</taxon>
        <taxon>Diaporthales</taxon>
        <taxon>Cytosporaceae</taxon>
        <taxon>Cytospora</taxon>
    </lineage>
</organism>
<dbReference type="PANTHER" id="PTHR15441:SF2">
    <property type="entry name" value="RIBONUCLEASE P_MRP PROTEIN SUBUNIT POP5"/>
    <property type="match status" value="1"/>
</dbReference>
<evidence type="ECO:0000256" key="4">
    <source>
        <dbReference type="ARBA" id="ARBA00012179"/>
    </source>
</evidence>
<keyword evidence="12" id="KW-1185">Reference proteome</keyword>
<comment type="subcellular location">
    <subcellularLocation>
        <location evidence="2">Nucleus</location>
    </subcellularLocation>
</comment>
<dbReference type="GO" id="GO:0004526">
    <property type="term" value="F:ribonuclease P activity"/>
    <property type="evidence" value="ECO:0007669"/>
    <property type="project" value="UniProtKB-EC"/>
</dbReference>
<evidence type="ECO:0000256" key="6">
    <source>
        <dbReference type="ARBA" id="ARBA00022801"/>
    </source>
</evidence>
<comment type="catalytic activity">
    <reaction evidence="1">
        <text>Endonucleolytic cleavage of RNA, removing 5'-extranucleotides from tRNA precursor.</text>
        <dbReference type="EC" id="3.1.26.5"/>
    </reaction>
</comment>
<evidence type="ECO:0000313" key="12">
    <source>
        <dbReference type="Proteomes" id="UP000283895"/>
    </source>
</evidence>
<dbReference type="Pfam" id="PF01900">
    <property type="entry name" value="RNase_P_Rpp14"/>
    <property type="match status" value="1"/>
</dbReference>
<gene>
    <name evidence="11" type="ORF">VMCG_02605</name>
</gene>
<dbReference type="GO" id="GO:0000172">
    <property type="term" value="C:ribonuclease MRP complex"/>
    <property type="evidence" value="ECO:0007669"/>
    <property type="project" value="UniProtKB-ARBA"/>
</dbReference>